<reference evidence="3" key="1">
    <citation type="submission" date="2020-05" db="EMBL/GenBank/DDBJ databases">
        <authorList>
            <person name="Chiriac C."/>
            <person name="Salcher M."/>
            <person name="Ghai R."/>
            <person name="Kavagutti S V."/>
        </authorList>
    </citation>
    <scope>NUCLEOTIDE SEQUENCE</scope>
</reference>
<keyword evidence="1" id="KW-0472">Membrane</keyword>
<keyword evidence="1" id="KW-1133">Transmembrane helix</keyword>
<evidence type="ECO:0000256" key="1">
    <source>
        <dbReference type="SAM" id="Phobius"/>
    </source>
</evidence>
<proteinExistence type="predicted"/>
<keyword evidence="1" id="KW-0812">Transmembrane</keyword>
<name>A0A6J6ZNJ7_9ZZZZ</name>
<dbReference type="Pfam" id="PF00011">
    <property type="entry name" value="HSP20"/>
    <property type="match status" value="1"/>
</dbReference>
<feature type="domain" description="SHSP" evidence="2">
    <location>
        <begin position="105"/>
        <end position="208"/>
    </location>
</feature>
<organism evidence="3">
    <name type="scientific">freshwater metagenome</name>
    <dbReference type="NCBI Taxonomy" id="449393"/>
    <lineage>
        <taxon>unclassified sequences</taxon>
        <taxon>metagenomes</taxon>
        <taxon>ecological metagenomes</taxon>
    </lineage>
</organism>
<feature type="transmembrane region" description="Helical" evidence="1">
    <location>
        <begin position="6"/>
        <end position="25"/>
    </location>
</feature>
<accession>A0A6J6ZNJ7</accession>
<dbReference type="SUPFAM" id="SSF49764">
    <property type="entry name" value="HSP20-like chaperones"/>
    <property type="match status" value="1"/>
</dbReference>
<dbReference type="PROSITE" id="PS01031">
    <property type="entry name" value="SHSP"/>
    <property type="match status" value="1"/>
</dbReference>
<gene>
    <name evidence="3" type="ORF">UFOPK3004_01902</name>
</gene>
<dbReference type="PANTHER" id="PTHR11527">
    <property type="entry name" value="HEAT-SHOCK PROTEIN 20 FAMILY MEMBER"/>
    <property type="match status" value="1"/>
</dbReference>
<dbReference type="InterPro" id="IPR031107">
    <property type="entry name" value="Small_HSP"/>
</dbReference>
<evidence type="ECO:0000313" key="3">
    <source>
        <dbReference type="EMBL" id="CAB4822304.1"/>
    </source>
</evidence>
<dbReference type="InterPro" id="IPR002068">
    <property type="entry name" value="A-crystallin/Hsp20_dom"/>
</dbReference>
<dbReference type="EMBL" id="CAFAAL010000268">
    <property type="protein sequence ID" value="CAB4822304.1"/>
    <property type="molecule type" value="Genomic_DNA"/>
</dbReference>
<evidence type="ECO:0000259" key="2">
    <source>
        <dbReference type="PROSITE" id="PS01031"/>
    </source>
</evidence>
<dbReference type="InterPro" id="IPR008978">
    <property type="entry name" value="HSP20-like_chaperone"/>
</dbReference>
<sequence length="208" mass="24030">MNKQIIIAIAIVIAVILGIQAYVIFQMNERIKEIGELANRSSDFQFKIQNHTPKLPDPKSLKPIPDDEFFKDLPWNAYEEMRHMQNEMEQLFSETYSRFHMNTPAGTFTKVPEVNLQETPDLYLITMNAPGADVSSVNVKLEDRMLHISIKTQHEEENKSDNKQGQYRFRERFVGELHRTITLPGPADASKIKTFYSNGILTFEIPKT</sequence>
<protein>
    <submittedName>
        <fullName evidence="3">Unannotated protein</fullName>
    </submittedName>
</protein>
<dbReference type="CDD" id="cd06464">
    <property type="entry name" value="ACD_sHsps-like"/>
    <property type="match status" value="1"/>
</dbReference>
<dbReference type="Gene3D" id="2.60.40.790">
    <property type="match status" value="1"/>
</dbReference>
<dbReference type="AlphaFoldDB" id="A0A6J6ZNJ7"/>